<dbReference type="EMBL" id="QJKB01000001">
    <property type="protein sequence ID" value="PXX47382.1"/>
    <property type="molecule type" value="Genomic_DNA"/>
</dbReference>
<reference evidence="4 5" key="1">
    <citation type="submission" date="2018-05" db="EMBL/GenBank/DDBJ databases">
        <title>Genomic Encyclopedia of Type Strains, Phase IV (KMG-IV): sequencing the most valuable type-strain genomes for metagenomic binning, comparative biology and taxonomic classification.</title>
        <authorList>
            <person name="Goeker M."/>
        </authorList>
    </citation>
    <scope>NUCLEOTIDE SEQUENCE [LARGE SCALE GENOMIC DNA]</scope>
    <source>
        <strain evidence="4 5">DSM 19792</strain>
    </source>
</reference>
<dbReference type="InterPro" id="IPR052155">
    <property type="entry name" value="Biofilm_reg_signaling"/>
</dbReference>
<dbReference type="InterPro" id="IPR000014">
    <property type="entry name" value="PAS"/>
</dbReference>
<feature type="transmembrane region" description="Helical" evidence="1">
    <location>
        <begin position="12"/>
        <end position="35"/>
    </location>
</feature>
<dbReference type="PANTHER" id="PTHR44757:SF2">
    <property type="entry name" value="BIOFILM ARCHITECTURE MAINTENANCE PROTEIN MBAA"/>
    <property type="match status" value="1"/>
</dbReference>
<dbReference type="GO" id="GO:0016020">
    <property type="term" value="C:membrane"/>
    <property type="evidence" value="ECO:0007669"/>
    <property type="project" value="InterPro"/>
</dbReference>
<dbReference type="CDD" id="cd06225">
    <property type="entry name" value="HAMP"/>
    <property type="match status" value="1"/>
</dbReference>
<gene>
    <name evidence="4" type="ORF">DFR42_101960</name>
</gene>
<dbReference type="InterPro" id="IPR035965">
    <property type="entry name" value="PAS-like_dom_sf"/>
</dbReference>
<dbReference type="InterPro" id="IPR000160">
    <property type="entry name" value="GGDEF_dom"/>
</dbReference>
<dbReference type="SMART" id="SM00304">
    <property type="entry name" value="HAMP"/>
    <property type="match status" value="1"/>
</dbReference>
<accession>A0A318JJV3</accession>
<dbReference type="SUPFAM" id="SSF55785">
    <property type="entry name" value="PYP-like sensor domain (PAS domain)"/>
    <property type="match status" value="1"/>
</dbReference>
<evidence type="ECO:0000259" key="3">
    <source>
        <dbReference type="PROSITE" id="PS50887"/>
    </source>
</evidence>
<dbReference type="CDD" id="cd01949">
    <property type="entry name" value="GGDEF"/>
    <property type="match status" value="1"/>
</dbReference>
<dbReference type="Pfam" id="PF00672">
    <property type="entry name" value="HAMP"/>
    <property type="match status" value="1"/>
</dbReference>
<feature type="domain" description="GGDEF" evidence="3">
    <location>
        <begin position="404"/>
        <end position="538"/>
    </location>
</feature>
<dbReference type="Pfam" id="PF13188">
    <property type="entry name" value="PAS_8"/>
    <property type="match status" value="1"/>
</dbReference>
<dbReference type="PROSITE" id="PS50885">
    <property type="entry name" value="HAMP"/>
    <property type="match status" value="1"/>
</dbReference>
<keyword evidence="1" id="KW-0472">Membrane</keyword>
<dbReference type="Gene3D" id="3.30.70.270">
    <property type="match status" value="1"/>
</dbReference>
<name>A0A318JJV3_9BURK</name>
<dbReference type="PANTHER" id="PTHR44757">
    <property type="entry name" value="DIGUANYLATE CYCLASE DGCP"/>
    <property type="match status" value="1"/>
</dbReference>
<feature type="domain" description="HAMP" evidence="2">
    <location>
        <begin position="182"/>
        <end position="236"/>
    </location>
</feature>
<dbReference type="InterPro" id="IPR029787">
    <property type="entry name" value="Nucleotide_cyclase"/>
</dbReference>
<keyword evidence="5" id="KW-1185">Reference proteome</keyword>
<dbReference type="OrthoDB" id="8929028at2"/>
<keyword evidence="1" id="KW-0812">Transmembrane</keyword>
<evidence type="ECO:0000259" key="2">
    <source>
        <dbReference type="PROSITE" id="PS50885"/>
    </source>
</evidence>
<sequence>MLRLLRTSIVYRSAFIVLGIALLVGIFFALLSYHFSAQSEQAQARQRMQASLSTVENTASIACFVLDQNLAAELVRGLLKNGDISRVQIISDGKVLAEADKQSTQKSETSALAILPGINASNQLVHEVYSPFNPNEKVCEIHLDPNLDFIREQSTSKARFIVYLLLLQALAMASAVVYVVLNMITRPIKNISDRLHTLAPESGDKLGLPDGNEKDEIGQLVRDVNTLVASLLKTLNEERTLRIKHAIGEAKFQTIFENAETGIFQLNFAGELLSYNPAFLRMFNLDANSGSTNIANALTSLLEGQELRLHLMIDTAINEARVMSDDFYIQLTSTAHKKWVHLVISPAEDGILQGLVNDITERKSQEESANQLAVTDHLTGLNNRLGFEKEISRLSKEHANGNAAGFFLLMIDLDKFKQVNDSHGHTVGDQVLIHFSQLVSNTVRRSDFVARLGGDEFIILLKDLTHLAKAEEIAQKIITQVSIPISINDKLAVQIGASIGISYTGPTEFIADDLLTQADAAMYEVKRSGRNAYRVVHLGGHQSPQDAETV</sequence>
<dbReference type="InterPro" id="IPR003660">
    <property type="entry name" value="HAMP_dom"/>
</dbReference>
<proteinExistence type="predicted"/>
<dbReference type="RefSeq" id="WP_110253766.1">
    <property type="nucleotide sequence ID" value="NZ_QJKB01000001.1"/>
</dbReference>
<dbReference type="NCBIfam" id="TIGR00254">
    <property type="entry name" value="GGDEF"/>
    <property type="match status" value="1"/>
</dbReference>
<evidence type="ECO:0000313" key="4">
    <source>
        <dbReference type="EMBL" id="PXX47382.1"/>
    </source>
</evidence>
<dbReference type="GO" id="GO:0003824">
    <property type="term" value="F:catalytic activity"/>
    <property type="evidence" value="ECO:0007669"/>
    <property type="project" value="UniProtKB-ARBA"/>
</dbReference>
<evidence type="ECO:0000256" key="1">
    <source>
        <dbReference type="SAM" id="Phobius"/>
    </source>
</evidence>
<dbReference type="NCBIfam" id="TIGR00229">
    <property type="entry name" value="sensory_box"/>
    <property type="match status" value="1"/>
</dbReference>
<protein>
    <submittedName>
        <fullName evidence="4">PAS domain S-box-containing protein/diguanylate cyclase (GGDEF)-like protein</fullName>
    </submittedName>
</protein>
<dbReference type="FunFam" id="3.30.70.270:FF:000001">
    <property type="entry name" value="Diguanylate cyclase domain protein"/>
    <property type="match status" value="1"/>
</dbReference>
<dbReference type="Pfam" id="PF00990">
    <property type="entry name" value="GGDEF"/>
    <property type="match status" value="1"/>
</dbReference>
<dbReference type="Gene3D" id="6.10.340.10">
    <property type="match status" value="1"/>
</dbReference>
<comment type="caution">
    <text evidence="4">The sequence shown here is derived from an EMBL/GenBank/DDBJ whole genome shotgun (WGS) entry which is preliminary data.</text>
</comment>
<dbReference type="PROSITE" id="PS50887">
    <property type="entry name" value="GGDEF"/>
    <property type="match status" value="1"/>
</dbReference>
<dbReference type="GO" id="GO:0007165">
    <property type="term" value="P:signal transduction"/>
    <property type="evidence" value="ECO:0007669"/>
    <property type="project" value="InterPro"/>
</dbReference>
<dbReference type="InterPro" id="IPR043128">
    <property type="entry name" value="Rev_trsase/Diguanyl_cyclase"/>
</dbReference>
<organism evidence="4 5">
    <name type="scientific">Undibacterium pigrum</name>
    <dbReference type="NCBI Taxonomy" id="401470"/>
    <lineage>
        <taxon>Bacteria</taxon>
        <taxon>Pseudomonadati</taxon>
        <taxon>Pseudomonadota</taxon>
        <taxon>Betaproteobacteria</taxon>
        <taxon>Burkholderiales</taxon>
        <taxon>Oxalobacteraceae</taxon>
        <taxon>Undibacterium</taxon>
    </lineage>
</organism>
<dbReference type="AlphaFoldDB" id="A0A318JJV3"/>
<feature type="transmembrane region" description="Helical" evidence="1">
    <location>
        <begin position="160"/>
        <end position="181"/>
    </location>
</feature>
<dbReference type="Gene3D" id="3.30.450.20">
    <property type="entry name" value="PAS domain"/>
    <property type="match status" value="1"/>
</dbReference>
<dbReference type="SMART" id="SM00267">
    <property type="entry name" value="GGDEF"/>
    <property type="match status" value="1"/>
</dbReference>
<dbReference type="Proteomes" id="UP000247792">
    <property type="component" value="Unassembled WGS sequence"/>
</dbReference>
<evidence type="ECO:0000313" key="5">
    <source>
        <dbReference type="Proteomes" id="UP000247792"/>
    </source>
</evidence>
<dbReference type="SUPFAM" id="SSF55073">
    <property type="entry name" value="Nucleotide cyclase"/>
    <property type="match status" value="1"/>
</dbReference>
<keyword evidence="1" id="KW-1133">Transmembrane helix</keyword>